<dbReference type="InterPro" id="IPR004843">
    <property type="entry name" value="Calcineurin-like_PHP"/>
</dbReference>
<dbReference type="Gene3D" id="3.60.21.10">
    <property type="match status" value="1"/>
</dbReference>
<dbReference type="EMBL" id="JBHLVX010000043">
    <property type="protein sequence ID" value="MFC0268533.1"/>
    <property type="molecule type" value="Genomic_DNA"/>
</dbReference>
<organism evidence="2 3">
    <name type="scientific">Kushneria aurantia</name>
    <dbReference type="NCBI Taxonomy" id="504092"/>
    <lineage>
        <taxon>Bacteria</taxon>
        <taxon>Pseudomonadati</taxon>
        <taxon>Pseudomonadota</taxon>
        <taxon>Gammaproteobacteria</taxon>
        <taxon>Oceanospirillales</taxon>
        <taxon>Halomonadaceae</taxon>
        <taxon>Kushneria</taxon>
    </lineage>
</organism>
<accession>A0ABV6G4F5</accession>
<dbReference type="SUPFAM" id="SSF56300">
    <property type="entry name" value="Metallo-dependent phosphatases"/>
    <property type="match status" value="1"/>
</dbReference>
<dbReference type="PANTHER" id="PTHR42850:SF10">
    <property type="entry name" value="SERINE_THREONINE-PROTEIN PHOSPHATASE 1"/>
    <property type="match status" value="1"/>
</dbReference>
<comment type="caution">
    <text evidence="2">The sequence shown here is derived from an EMBL/GenBank/DDBJ whole genome shotgun (WGS) entry which is preliminary data.</text>
</comment>
<evidence type="ECO:0000313" key="2">
    <source>
        <dbReference type="EMBL" id="MFC0268533.1"/>
    </source>
</evidence>
<dbReference type="InterPro" id="IPR029052">
    <property type="entry name" value="Metallo-depent_PP-like"/>
</dbReference>
<dbReference type="RefSeq" id="WP_019950142.1">
    <property type="nucleotide sequence ID" value="NZ_JBHLVX010000043.1"/>
</dbReference>
<keyword evidence="3" id="KW-1185">Reference proteome</keyword>
<evidence type="ECO:0000313" key="3">
    <source>
        <dbReference type="Proteomes" id="UP001589814"/>
    </source>
</evidence>
<protein>
    <submittedName>
        <fullName evidence="2">Metallophosphoesterase</fullName>
    </submittedName>
</protein>
<dbReference type="Proteomes" id="UP001589814">
    <property type="component" value="Unassembled WGS sequence"/>
</dbReference>
<feature type="domain" description="Calcineurin-like phosphoesterase" evidence="1">
    <location>
        <begin position="15"/>
        <end position="181"/>
    </location>
</feature>
<reference evidence="2 3" key="1">
    <citation type="submission" date="2024-09" db="EMBL/GenBank/DDBJ databases">
        <authorList>
            <person name="Sun Q."/>
            <person name="Mori K."/>
        </authorList>
    </citation>
    <scope>NUCLEOTIDE SEQUENCE [LARGE SCALE GENOMIC DNA]</scope>
    <source>
        <strain evidence="2 3">CCM 7415</strain>
    </source>
</reference>
<evidence type="ECO:0000259" key="1">
    <source>
        <dbReference type="Pfam" id="PF00149"/>
    </source>
</evidence>
<gene>
    <name evidence="2" type="ORF">ACFFHW_11175</name>
</gene>
<proteinExistence type="predicted"/>
<sequence>MPRQFERNTRGHDYVVGDLHGHFELLEQALDDVNFRPDRDRLFSVGDLIDRGPQSMRCLELVHEPWFNAVCGNHESMAQRALLEDQWGLWLLNGGDWSQQFETDELRQRLSDAIQKMPLAMEIDTVHGPVGIVHAEPPADWANIGEAPHELLLWSRQRVESRTVTPIANITAVVVGHTPVTAPLMLGNVRNIDLGSFFSGRICMERLDDIAAMV</sequence>
<dbReference type="InterPro" id="IPR050126">
    <property type="entry name" value="Ap4A_hydrolase"/>
</dbReference>
<dbReference type="Pfam" id="PF00149">
    <property type="entry name" value="Metallophos"/>
    <property type="match status" value="1"/>
</dbReference>
<dbReference type="PANTHER" id="PTHR42850">
    <property type="entry name" value="METALLOPHOSPHOESTERASE"/>
    <property type="match status" value="1"/>
</dbReference>
<name>A0ABV6G4F5_9GAMM</name>